<dbReference type="InterPro" id="IPR001138">
    <property type="entry name" value="Zn2Cys6_DnaBD"/>
</dbReference>
<evidence type="ECO:0000313" key="5">
    <source>
        <dbReference type="EMBL" id="KAK1925964.1"/>
    </source>
</evidence>
<comment type="caution">
    <text evidence="5">The sequence shown here is derived from an EMBL/GenBank/DDBJ whole genome shotgun (WGS) entry which is preliminary data.</text>
</comment>
<evidence type="ECO:0000259" key="4">
    <source>
        <dbReference type="PROSITE" id="PS50048"/>
    </source>
</evidence>
<feature type="compositionally biased region" description="Low complexity" evidence="3">
    <location>
        <begin position="88"/>
        <end position="100"/>
    </location>
</feature>
<accession>A0AAD9FTE7</accession>
<dbReference type="Gene3D" id="4.10.240.10">
    <property type="entry name" value="Zn(2)-C6 fungal-type DNA-binding domain"/>
    <property type="match status" value="1"/>
</dbReference>
<dbReference type="InterPro" id="IPR021858">
    <property type="entry name" value="Fun_TF"/>
</dbReference>
<name>A0AAD9FTE7_PAPLA</name>
<dbReference type="SUPFAM" id="SSF57701">
    <property type="entry name" value="Zn2/Cys6 DNA-binding domain"/>
    <property type="match status" value="1"/>
</dbReference>
<dbReference type="CDD" id="cd00067">
    <property type="entry name" value="GAL4"/>
    <property type="match status" value="1"/>
</dbReference>
<dbReference type="PANTHER" id="PTHR37534:SF46">
    <property type="entry name" value="ZN(II)2CYS6 TRANSCRIPTION FACTOR (EUROFUNG)"/>
    <property type="match status" value="1"/>
</dbReference>
<comment type="subcellular location">
    <subcellularLocation>
        <location evidence="1">Nucleus</location>
    </subcellularLocation>
</comment>
<dbReference type="GO" id="GO:0005634">
    <property type="term" value="C:nucleus"/>
    <property type="evidence" value="ECO:0007669"/>
    <property type="project" value="UniProtKB-SubCell"/>
</dbReference>
<evidence type="ECO:0000256" key="1">
    <source>
        <dbReference type="ARBA" id="ARBA00004123"/>
    </source>
</evidence>
<dbReference type="PROSITE" id="PS00463">
    <property type="entry name" value="ZN2_CY6_FUNGAL_1"/>
    <property type="match status" value="1"/>
</dbReference>
<keyword evidence="2" id="KW-0539">Nucleus</keyword>
<dbReference type="Pfam" id="PF11951">
    <property type="entry name" value="Fungal_trans_2"/>
    <property type="match status" value="1"/>
</dbReference>
<feature type="region of interest" description="Disordered" evidence="3">
    <location>
        <begin position="59"/>
        <end position="103"/>
    </location>
</feature>
<feature type="compositionally biased region" description="Polar residues" evidence="3">
    <location>
        <begin position="13"/>
        <end position="22"/>
    </location>
</feature>
<dbReference type="GO" id="GO:0008270">
    <property type="term" value="F:zinc ion binding"/>
    <property type="evidence" value="ECO:0007669"/>
    <property type="project" value="InterPro"/>
</dbReference>
<protein>
    <recommendedName>
        <fullName evidence="4">Zn(2)-C6 fungal-type domain-containing protein</fullName>
    </recommendedName>
</protein>
<dbReference type="SMART" id="SM00066">
    <property type="entry name" value="GAL4"/>
    <property type="match status" value="1"/>
</dbReference>
<dbReference type="EMBL" id="JAODAN010000003">
    <property type="protein sequence ID" value="KAK1925964.1"/>
    <property type="molecule type" value="Genomic_DNA"/>
</dbReference>
<dbReference type="PANTHER" id="PTHR37534">
    <property type="entry name" value="TRANSCRIPTIONAL ACTIVATOR PROTEIN UGA3"/>
    <property type="match status" value="1"/>
</dbReference>
<feature type="domain" description="Zn(2)-C6 fungal-type" evidence="4">
    <location>
        <begin position="30"/>
        <end position="60"/>
    </location>
</feature>
<dbReference type="Pfam" id="PF00172">
    <property type="entry name" value="Zn_clus"/>
    <property type="match status" value="1"/>
</dbReference>
<evidence type="ECO:0000313" key="6">
    <source>
        <dbReference type="Proteomes" id="UP001182556"/>
    </source>
</evidence>
<sequence length="634" mass="70095">MASLGPNLHEASSEGSASTPPQRKTRSREGCYQCRRKKRKCDIVHPRCGTCARVNSECTFPPQEWDPVSGKMVTVRQRNKRKKPPATPGSSTSGPSTSQSHFQHAYTAPHQGVLPGSTPSTAGMTGEVSFAQTPFTLDRAMSTTADMPPIDPALMSGDDVTDGIFSLFGSQFDGHLTPWPFPDLSQPAEPSQVPNVLFDLGLTMSLPHSPQQYEGSLDSNRDPLATLLGVDTQPPMPDNLRDMGGVTSGRATIEEMRAFWTELLQFYANLGDNYYYSTSPAERKKLTHVLINENLSDVHLAASAFLCAARRVLLFQHEGENEKASEWGQRAMTFHKAAREMLGDESFPLCSRIGAGIDLRLGHILQDDPLGAQALHEMIRSIVRQHLGPQPQWYLTERIDNSTISFTTFITSDVLYSLPSKRCKTTFDVRVADLPPNTEPGLRVHLGIPAGILSALAQTVNLASEPSLLASDEGQARARAIEDGLKAWKPEIRTGMSSSCLTETVAMQAMWCEAARMFMYQTLFHHGVLSRSIRSSLTEFLRTADMIPETDNEEEARLFVRASRAGAWFIASTNAILPHERVKCLKGLNGCGNEKAFRDNALAIQMLWNEMDQTGKPLDWRDFLVERKLSVVFL</sequence>
<organism evidence="5 6">
    <name type="scientific">Papiliotrema laurentii</name>
    <name type="common">Cryptococcus laurentii</name>
    <dbReference type="NCBI Taxonomy" id="5418"/>
    <lineage>
        <taxon>Eukaryota</taxon>
        <taxon>Fungi</taxon>
        <taxon>Dikarya</taxon>
        <taxon>Basidiomycota</taxon>
        <taxon>Agaricomycotina</taxon>
        <taxon>Tremellomycetes</taxon>
        <taxon>Tremellales</taxon>
        <taxon>Rhynchogastremaceae</taxon>
        <taxon>Papiliotrema</taxon>
    </lineage>
</organism>
<gene>
    <name evidence="5" type="ORF">DB88DRAFT_485767</name>
</gene>
<proteinExistence type="predicted"/>
<keyword evidence="6" id="KW-1185">Reference proteome</keyword>
<reference evidence="5" key="1">
    <citation type="submission" date="2023-02" db="EMBL/GenBank/DDBJ databases">
        <title>Identification and recombinant expression of a fungal hydrolase from Papiliotrema laurentii that hydrolyzes apple cutin and clears colloidal polyester polyurethane.</title>
        <authorList>
            <consortium name="DOE Joint Genome Institute"/>
            <person name="Roman V.A."/>
            <person name="Bojanowski C."/>
            <person name="Crable B.R."/>
            <person name="Wagner D.N."/>
            <person name="Hung C.S."/>
            <person name="Nadeau L.J."/>
            <person name="Schratz L."/>
            <person name="Haridas S."/>
            <person name="Pangilinan J."/>
            <person name="Lipzen A."/>
            <person name="Na H."/>
            <person name="Yan M."/>
            <person name="Ng V."/>
            <person name="Grigoriev I.V."/>
            <person name="Spatafora J.W."/>
            <person name="Barlow D."/>
            <person name="Biffinger J."/>
            <person name="Kelley-Loughnane N."/>
            <person name="Varaljay V.A."/>
            <person name="Crookes-Goodson W.J."/>
        </authorList>
    </citation>
    <scope>NUCLEOTIDE SEQUENCE</scope>
    <source>
        <strain evidence="5">5307AH</strain>
    </source>
</reference>
<dbReference type="InterPro" id="IPR036864">
    <property type="entry name" value="Zn2-C6_fun-type_DNA-bd_sf"/>
</dbReference>
<dbReference type="GO" id="GO:0000981">
    <property type="term" value="F:DNA-binding transcription factor activity, RNA polymerase II-specific"/>
    <property type="evidence" value="ECO:0007669"/>
    <property type="project" value="InterPro"/>
</dbReference>
<dbReference type="Proteomes" id="UP001182556">
    <property type="component" value="Unassembled WGS sequence"/>
</dbReference>
<dbReference type="PROSITE" id="PS50048">
    <property type="entry name" value="ZN2_CY6_FUNGAL_2"/>
    <property type="match status" value="1"/>
</dbReference>
<evidence type="ECO:0000256" key="3">
    <source>
        <dbReference type="SAM" id="MobiDB-lite"/>
    </source>
</evidence>
<feature type="region of interest" description="Disordered" evidence="3">
    <location>
        <begin position="1"/>
        <end position="31"/>
    </location>
</feature>
<dbReference type="AlphaFoldDB" id="A0AAD9FTE7"/>
<evidence type="ECO:0000256" key="2">
    <source>
        <dbReference type="ARBA" id="ARBA00023242"/>
    </source>
</evidence>